<evidence type="ECO:0000259" key="2">
    <source>
        <dbReference type="Pfam" id="PF20243"/>
    </source>
</evidence>
<keyword evidence="1" id="KW-0732">Signal</keyword>
<dbReference type="KEGG" id="spir:CWM47_34825"/>
<keyword evidence="4" id="KW-1185">Reference proteome</keyword>
<feature type="signal peptide" evidence="1">
    <location>
        <begin position="1"/>
        <end position="21"/>
    </location>
</feature>
<proteinExistence type="predicted"/>
<evidence type="ECO:0000313" key="4">
    <source>
        <dbReference type="Proteomes" id="UP000232883"/>
    </source>
</evidence>
<dbReference type="Pfam" id="PF20243">
    <property type="entry name" value="MbnP"/>
    <property type="match status" value="1"/>
</dbReference>
<reference evidence="3 4" key="1">
    <citation type="submission" date="2017-11" db="EMBL/GenBank/DDBJ databases">
        <title>Taxonomic description and genome sequences of Spirosoma HA7 sp. nov., isolated from pollen microhabitat of Corylus avellana.</title>
        <authorList>
            <person name="Ambika Manirajan B."/>
            <person name="Suarez C."/>
            <person name="Ratering S."/>
            <person name="Geissler-Plaum R."/>
            <person name="Cardinale M."/>
            <person name="Sylvia S."/>
        </authorList>
    </citation>
    <scope>NUCLEOTIDE SEQUENCE [LARGE SCALE GENOMIC DNA]</scope>
    <source>
        <strain evidence="3 4">HA7</strain>
    </source>
</reference>
<sequence length="269" mass="28756">MKPFILWSLSLGVVLSSWLMGCTNQQPDPDTGTLQLTFNNVVGNQDLQLATGSYTNSSGEPFGVSLLNYFVSNIRLQRSDGSTYTVPQDSSYFLVRESDPASQTITLHGVPTGAYTGVTYLVGVDSLRSTMDVSRRKGVLEPGGGHNGGMYWDWNSGYIFFKLEGSSPAVAPDPTGESRFQYHVGLFGGYDSKTINNLRTVSLPLSGGGLQLGVGQTAGVVIQADVLKVFEGSARISLAANPTVMVSTFSSTIASNYAGMFRVTHHSAQ</sequence>
<dbReference type="Proteomes" id="UP000232883">
    <property type="component" value="Chromosome"/>
</dbReference>
<evidence type="ECO:0000313" key="3">
    <source>
        <dbReference type="EMBL" id="AUD06574.1"/>
    </source>
</evidence>
<dbReference type="InterPro" id="IPR046863">
    <property type="entry name" value="MbnP-like_dom"/>
</dbReference>
<dbReference type="RefSeq" id="WP_100993114.1">
    <property type="nucleotide sequence ID" value="NZ_CP025096.1"/>
</dbReference>
<evidence type="ECO:0000256" key="1">
    <source>
        <dbReference type="SAM" id="SignalP"/>
    </source>
</evidence>
<organism evidence="3 4">
    <name type="scientific">Spirosoma pollinicola</name>
    <dbReference type="NCBI Taxonomy" id="2057025"/>
    <lineage>
        <taxon>Bacteria</taxon>
        <taxon>Pseudomonadati</taxon>
        <taxon>Bacteroidota</taxon>
        <taxon>Cytophagia</taxon>
        <taxon>Cytophagales</taxon>
        <taxon>Cytophagaceae</taxon>
        <taxon>Spirosoma</taxon>
    </lineage>
</organism>
<dbReference type="PROSITE" id="PS51257">
    <property type="entry name" value="PROKAR_LIPOPROTEIN"/>
    <property type="match status" value="1"/>
</dbReference>
<dbReference type="OrthoDB" id="1422031at2"/>
<feature type="domain" description="Copper-binding protein MbnP-like" evidence="2">
    <location>
        <begin position="31"/>
        <end position="245"/>
    </location>
</feature>
<protein>
    <recommendedName>
        <fullName evidence="2">Copper-binding protein MbnP-like domain-containing protein</fullName>
    </recommendedName>
</protein>
<gene>
    <name evidence="3" type="ORF">CWM47_34825</name>
</gene>
<dbReference type="AlphaFoldDB" id="A0A2K8Z9Q1"/>
<accession>A0A2K8Z9Q1</accession>
<name>A0A2K8Z9Q1_9BACT</name>
<feature type="chain" id="PRO_5014907816" description="Copper-binding protein MbnP-like domain-containing protein" evidence="1">
    <location>
        <begin position="22"/>
        <end position="269"/>
    </location>
</feature>
<dbReference type="EMBL" id="CP025096">
    <property type="protein sequence ID" value="AUD06574.1"/>
    <property type="molecule type" value="Genomic_DNA"/>
</dbReference>